<evidence type="ECO:0000313" key="1">
    <source>
        <dbReference type="EMBL" id="KAJ3573930.1"/>
    </source>
</evidence>
<dbReference type="EMBL" id="JANIEX010000086">
    <property type="protein sequence ID" value="KAJ3573930.1"/>
    <property type="molecule type" value="Genomic_DNA"/>
</dbReference>
<reference evidence="1" key="1">
    <citation type="submission" date="2022-07" db="EMBL/GenBank/DDBJ databases">
        <title>Genome Sequence of Leucocoprinus birnbaumii.</title>
        <authorList>
            <person name="Buettner E."/>
        </authorList>
    </citation>
    <scope>NUCLEOTIDE SEQUENCE</scope>
    <source>
        <strain evidence="1">VT141</strain>
    </source>
</reference>
<comment type="caution">
    <text evidence="1">The sequence shown here is derived from an EMBL/GenBank/DDBJ whole genome shotgun (WGS) entry which is preliminary data.</text>
</comment>
<organism evidence="1 2">
    <name type="scientific">Leucocoprinus birnbaumii</name>
    <dbReference type="NCBI Taxonomy" id="56174"/>
    <lineage>
        <taxon>Eukaryota</taxon>
        <taxon>Fungi</taxon>
        <taxon>Dikarya</taxon>
        <taxon>Basidiomycota</taxon>
        <taxon>Agaricomycotina</taxon>
        <taxon>Agaricomycetes</taxon>
        <taxon>Agaricomycetidae</taxon>
        <taxon>Agaricales</taxon>
        <taxon>Agaricineae</taxon>
        <taxon>Agaricaceae</taxon>
        <taxon>Leucocoprinus</taxon>
    </lineage>
</organism>
<proteinExistence type="predicted"/>
<keyword evidence="2" id="KW-1185">Reference proteome</keyword>
<protein>
    <submittedName>
        <fullName evidence="1">Uncharacterized protein</fullName>
    </submittedName>
</protein>
<dbReference type="Proteomes" id="UP001213000">
    <property type="component" value="Unassembled WGS sequence"/>
</dbReference>
<dbReference type="SUPFAM" id="SSF56973">
    <property type="entry name" value="Aerolisin/ETX pore-forming domain"/>
    <property type="match status" value="1"/>
</dbReference>
<dbReference type="AlphaFoldDB" id="A0AAD5VYU4"/>
<evidence type="ECO:0000313" key="2">
    <source>
        <dbReference type="Proteomes" id="UP001213000"/>
    </source>
</evidence>
<sequence length="286" mass="32290">MEHSKTTWDDIEKLGWTKRQVFAKANQERGETMENPDSDIELNGNKISADWVSYNALLGRPILLRTMGPRQGKTITVMKTFNNLEKDEPLFSSPWSMSWTEKILVEITMTRSPSIGLKGNIEINDVASTGLGISFPVDKQGPHRREQSCSRHHWWPVRVPPRRKVTIIMTVTNRVNKESYAHDFGLLKNSSMVATQGKPFDGHQRWGLDMNWLLDSPKGKLEFDTVGKTEKIEFVKISEDPHGIITEEPLEIPPAEATETEVGQDMKGEPSAAVFVFPANGAQVYD</sequence>
<name>A0AAD5VYU4_9AGAR</name>
<accession>A0AAD5VYU4</accession>
<gene>
    <name evidence="1" type="ORF">NP233_g2105</name>
</gene>